<accession>A0A0E0N044</accession>
<dbReference type="AlphaFoldDB" id="A0A0E0N044"/>
<evidence type="ECO:0000313" key="12">
    <source>
        <dbReference type="EnsemblPlants" id="ORUFI01G27860.1"/>
    </source>
</evidence>
<dbReference type="EC" id="6.3.4.2" evidence="9"/>
<keyword evidence="5 9" id="KW-0067">ATP-binding</keyword>
<dbReference type="InterPro" id="IPR017926">
    <property type="entry name" value="GATASE"/>
</dbReference>
<dbReference type="Proteomes" id="UP000008022">
    <property type="component" value="Unassembled WGS sequence"/>
</dbReference>
<evidence type="ECO:0000256" key="9">
    <source>
        <dbReference type="RuleBase" id="RU810713"/>
    </source>
</evidence>
<evidence type="ECO:0000256" key="3">
    <source>
        <dbReference type="ARBA" id="ARBA00022598"/>
    </source>
</evidence>
<reference evidence="12" key="2">
    <citation type="submission" date="2015-06" db="UniProtKB">
        <authorList>
            <consortium name="EnsemblPlants"/>
        </authorList>
    </citation>
    <scope>IDENTIFICATION</scope>
</reference>
<dbReference type="Pfam" id="PF00117">
    <property type="entry name" value="GATase"/>
    <property type="match status" value="1"/>
</dbReference>
<dbReference type="HOGENOM" id="CLU_011675_5_0_1"/>
<evidence type="ECO:0000256" key="6">
    <source>
        <dbReference type="ARBA" id="ARBA00022962"/>
    </source>
</evidence>
<dbReference type="InterPro" id="IPR029062">
    <property type="entry name" value="Class_I_gatase-like"/>
</dbReference>
<feature type="domain" description="CTP synthase N-terminal" evidence="11">
    <location>
        <begin position="168"/>
        <end position="288"/>
    </location>
</feature>
<dbReference type="GO" id="GO:0019856">
    <property type="term" value="P:pyrimidine nucleobase biosynthetic process"/>
    <property type="evidence" value="ECO:0007669"/>
    <property type="project" value="TreeGrafter"/>
</dbReference>
<dbReference type="GO" id="GO:0044210">
    <property type="term" value="P:'de novo' CTP biosynthetic process"/>
    <property type="evidence" value="ECO:0007669"/>
    <property type="project" value="UniProtKB-UniRule"/>
</dbReference>
<feature type="domain" description="Glutamine amidotransferase" evidence="10">
    <location>
        <begin position="449"/>
        <end position="543"/>
    </location>
</feature>
<dbReference type="FunFam" id="3.40.50.300:FF:000305">
    <property type="entry name" value="CTP synthase"/>
    <property type="match status" value="1"/>
</dbReference>
<dbReference type="GO" id="GO:0003883">
    <property type="term" value="F:CTP synthase activity"/>
    <property type="evidence" value="ECO:0007669"/>
    <property type="project" value="UniProtKB-UniRule"/>
</dbReference>
<dbReference type="PANTHER" id="PTHR11550:SF13">
    <property type="entry name" value="CTP SYNTHASE"/>
    <property type="match status" value="1"/>
</dbReference>
<reference evidence="13" key="1">
    <citation type="submission" date="2013-06" db="EMBL/GenBank/DDBJ databases">
        <authorList>
            <person name="Zhao Q."/>
        </authorList>
    </citation>
    <scope>NUCLEOTIDE SEQUENCE</scope>
    <source>
        <strain evidence="13">cv. W1943</strain>
    </source>
</reference>
<dbReference type="GO" id="GO:0005524">
    <property type="term" value="F:ATP binding"/>
    <property type="evidence" value="ECO:0007669"/>
    <property type="project" value="UniProtKB-KW"/>
</dbReference>
<keyword evidence="13" id="KW-1185">Reference proteome</keyword>
<dbReference type="SUPFAM" id="SSF52540">
    <property type="entry name" value="P-loop containing nucleoside triphosphate hydrolases"/>
    <property type="match status" value="1"/>
</dbReference>
<evidence type="ECO:0000256" key="2">
    <source>
        <dbReference type="ARBA" id="ARBA00007533"/>
    </source>
</evidence>
<dbReference type="STRING" id="4529.A0A0E0N044"/>
<evidence type="ECO:0000256" key="8">
    <source>
        <dbReference type="ARBA" id="ARBA00047781"/>
    </source>
</evidence>
<evidence type="ECO:0000256" key="1">
    <source>
        <dbReference type="ARBA" id="ARBA00005171"/>
    </source>
</evidence>
<comment type="catalytic activity">
    <reaction evidence="8 9">
        <text>UTP + L-glutamine + ATP + H2O = CTP + L-glutamate + ADP + phosphate + 2 H(+)</text>
        <dbReference type="Rhea" id="RHEA:26426"/>
        <dbReference type="ChEBI" id="CHEBI:15377"/>
        <dbReference type="ChEBI" id="CHEBI:15378"/>
        <dbReference type="ChEBI" id="CHEBI:29985"/>
        <dbReference type="ChEBI" id="CHEBI:30616"/>
        <dbReference type="ChEBI" id="CHEBI:37563"/>
        <dbReference type="ChEBI" id="CHEBI:43474"/>
        <dbReference type="ChEBI" id="CHEBI:46398"/>
        <dbReference type="ChEBI" id="CHEBI:58359"/>
        <dbReference type="ChEBI" id="CHEBI:456216"/>
        <dbReference type="EC" id="6.3.4.2"/>
    </reaction>
</comment>
<evidence type="ECO:0000256" key="4">
    <source>
        <dbReference type="ARBA" id="ARBA00022741"/>
    </source>
</evidence>
<dbReference type="InterPro" id="IPR004468">
    <property type="entry name" value="CTP_synthase"/>
</dbReference>
<dbReference type="EnsemblPlants" id="ORUFI01G27860.1">
    <property type="protein sequence ID" value="ORUFI01G27860.1"/>
    <property type="gene ID" value="ORUFI01G27860"/>
</dbReference>
<comment type="similarity">
    <text evidence="2 9">Belongs to the CTP synthase family.</text>
</comment>
<dbReference type="UniPathway" id="UPA00159">
    <property type="reaction ID" value="UER00277"/>
</dbReference>
<dbReference type="GO" id="GO:0042802">
    <property type="term" value="F:identical protein binding"/>
    <property type="evidence" value="ECO:0007669"/>
    <property type="project" value="TreeGrafter"/>
</dbReference>
<evidence type="ECO:0000256" key="5">
    <source>
        <dbReference type="ARBA" id="ARBA00022840"/>
    </source>
</evidence>
<dbReference type="SUPFAM" id="SSF52317">
    <property type="entry name" value="Class I glutamine amidotransferase-like"/>
    <property type="match status" value="2"/>
</dbReference>
<dbReference type="OMA" id="HAAMYCH"/>
<keyword evidence="4 9" id="KW-0547">Nucleotide-binding</keyword>
<dbReference type="CDD" id="cd03113">
    <property type="entry name" value="CTPS_N"/>
    <property type="match status" value="1"/>
</dbReference>
<keyword evidence="3 9" id="KW-0436">Ligase</keyword>
<feature type="domain" description="CTP synthase N-terminal" evidence="11">
    <location>
        <begin position="2"/>
        <end position="153"/>
    </location>
</feature>
<sequence length="599" mass="66667">MKYVLVTGGVVSGLGKGVTASSIGVVLKACGLRVTTIKIDPYLNTDAGTMSPFEHGEVFVLDDGGEVDLDLGNYERFLDIKLTRDNNITTGKIYQSVINKERRGDYLGKTIQVVPHITDEIQDWIERVAMNPVDGKEGPPDVCVIELGGTIGDKIFSSHNDSGILDAGDIESMPFIEALGQFSYRVGPGNFCLVHVSLVPVLNVVGEQKTKPTQHSVRGLRGLGLAPDILACRSTEPLEENVKAKLSQFCHVPVSSIINLHDVTNIWHIPLLLRDQRAHEAILKVLDLQFVGKVPREPKLVEWTERASKFDKLKATVKIAMVGKYTGLSDSYLSVLKALLHASVAMGRKLVVEWVPSCDLEDSAAKETPEAHKKAWKLLKVNTVYILEWPLEFLISYAQPFEENLHFRVQRVYLSLEALEIEVFREKFLLQNMHEKIMFLISAFAWGSKTHMGATMRLGSRRTYFHATACKSAKLEDFTVFQVNPEMVPEFEKAGLSFVGKDESGRRMEIIELPSHKFFIGVQFHPEFKSRPGKPSPLFLGLIAAASGQLETLLQPSSNIVNPNPMPRFPIPKKTIYHAKKPLDSLVNGYFANGNVIHT</sequence>
<evidence type="ECO:0000256" key="7">
    <source>
        <dbReference type="ARBA" id="ARBA00022975"/>
    </source>
</evidence>
<organism evidence="12 13">
    <name type="scientific">Oryza rufipogon</name>
    <name type="common">Brownbeard rice</name>
    <name type="synonym">Asian wild rice</name>
    <dbReference type="NCBI Taxonomy" id="4529"/>
    <lineage>
        <taxon>Eukaryota</taxon>
        <taxon>Viridiplantae</taxon>
        <taxon>Streptophyta</taxon>
        <taxon>Embryophyta</taxon>
        <taxon>Tracheophyta</taxon>
        <taxon>Spermatophyta</taxon>
        <taxon>Magnoliopsida</taxon>
        <taxon>Liliopsida</taxon>
        <taxon>Poales</taxon>
        <taxon>Poaceae</taxon>
        <taxon>BOP clade</taxon>
        <taxon>Oryzoideae</taxon>
        <taxon>Oryzeae</taxon>
        <taxon>Oryzinae</taxon>
        <taxon>Oryza</taxon>
    </lineage>
</organism>
<dbReference type="InterPro" id="IPR017456">
    <property type="entry name" value="CTP_synthase_N"/>
</dbReference>
<evidence type="ECO:0000259" key="10">
    <source>
        <dbReference type="Pfam" id="PF00117"/>
    </source>
</evidence>
<comment type="function">
    <text evidence="9">Catalyzes the ATP-dependent amination of UTP to CTP with either L-glutamine or ammonia as the source of nitrogen.</text>
</comment>
<keyword evidence="7 9" id="KW-0665">Pyrimidine biosynthesis</keyword>
<name>A0A0E0N044_ORYRU</name>
<dbReference type="InterPro" id="IPR027417">
    <property type="entry name" value="P-loop_NTPase"/>
</dbReference>
<dbReference type="Pfam" id="PF06418">
    <property type="entry name" value="CTP_synth_N"/>
    <property type="match status" value="2"/>
</dbReference>
<proteinExistence type="inferred from homology"/>
<protein>
    <recommendedName>
        <fullName evidence="9">CTP synthase</fullName>
        <ecNumber evidence="9">6.3.4.2</ecNumber>
    </recommendedName>
    <alternativeName>
        <fullName evidence="9">UTP--ammonia ligase</fullName>
    </alternativeName>
</protein>
<dbReference type="Gramene" id="ORUFI01G27860.1">
    <property type="protein sequence ID" value="ORUFI01G27860.1"/>
    <property type="gene ID" value="ORUFI01G27860"/>
</dbReference>
<dbReference type="eggNOG" id="KOG2387">
    <property type="taxonomic scope" value="Eukaryota"/>
</dbReference>
<dbReference type="PANTHER" id="PTHR11550">
    <property type="entry name" value="CTP SYNTHASE"/>
    <property type="match status" value="1"/>
</dbReference>
<keyword evidence="6 9" id="KW-0315">Glutamine amidotransferase</keyword>
<evidence type="ECO:0000313" key="13">
    <source>
        <dbReference type="Proteomes" id="UP000008022"/>
    </source>
</evidence>
<evidence type="ECO:0000259" key="11">
    <source>
        <dbReference type="Pfam" id="PF06418"/>
    </source>
</evidence>
<dbReference type="Gene3D" id="3.40.50.300">
    <property type="entry name" value="P-loop containing nucleotide triphosphate hydrolases"/>
    <property type="match status" value="1"/>
</dbReference>
<comment type="pathway">
    <text evidence="1 9">Pyrimidine metabolism; CTP biosynthesis via de novo pathway; CTP from UDP: step 2/2.</text>
</comment>
<dbReference type="Gene3D" id="3.40.50.880">
    <property type="match status" value="2"/>
</dbReference>